<gene>
    <name evidence="1" type="ORF">MGSAQ_000435</name>
</gene>
<comment type="caution">
    <text evidence="1">The sequence shown here is derived from an EMBL/GenBank/DDBJ whole genome shotgun (WGS) entry which is preliminary data.</text>
</comment>
<reference evidence="1" key="1">
    <citation type="submission" date="2013-11" db="EMBL/GenBank/DDBJ databases">
        <title>Microbial diversity, functional groups and degradation webs in Northern and Southern Mediterranean and Red Sea marine crude oil polluted sites.</title>
        <authorList>
            <person name="Daffonchio D."/>
            <person name="Mapelli F."/>
            <person name="Ferrer M."/>
            <person name="Richter M."/>
            <person name="Cherif A."/>
            <person name="Malkawi H.I."/>
            <person name="Yakimov M.M."/>
            <person name="Abdel-Fattah Y.R."/>
            <person name="Blaghen M."/>
            <person name="Golyshin P.N."/>
            <person name="Kalogerakis N."/>
            <person name="Boon N."/>
            <person name="Magagnini M."/>
            <person name="Fava F."/>
        </authorList>
    </citation>
    <scope>NUCLEOTIDE SEQUENCE</scope>
</reference>
<organism evidence="1">
    <name type="scientific">marine sediment metagenome</name>
    <dbReference type="NCBI Taxonomy" id="412755"/>
    <lineage>
        <taxon>unclassified sequences</taxon>
        <taxon>metagenomes</taxon>
        <taxon>ecological metagenomes</taxon>
    </lineage>
</organism>
<proteinExistence type="predicted"/>
<protein>
    <submittedName>
        <fullName evidence="1">Uncharacterized protein</fullName>
    </submittedName>
</protein>
<sequence>MSEIFKELRDFRMNDCTHSNNDYNHFTFKTILFIKDNHKKEA</sequence>
<dbReference type="AlphaFoldDB" id="A0A1B6NYS2"/>
<dbReference type="EMBL" id="AYSL01000174">
    <property type="protein sequence ID" value="KTF08067.1"/>
    <property type="molecule type" value="Genomic_DNA"/>
</dbReference>
<name>A0A1B6NYS2_9ZZZZ</name>
<evidence type="ECO:0000313" key="1">
    <source>
        <dbReference type="EMBL" id="KTF08067.1"/>
    </source>
</evidence>
<accession>A0A1B6NYS2</accession>